<comment type="caution">
    <text evidence="3">The sequence shown here is derived from an EMBL/GenBank/DDBJ whole genome shotgun (WGS) entry which is preliminary data.</text>
</comment>
<evidence type="ECO:0008006" key="5">
    <source>
        <dbReference type="Google" id="ProtNLM"/>
    </source>
</evidence>
<dbReference type="Pfam" id="PF10282">
    <property type="entry name" value="Lactonase"/>
    <property type="match status" value="1"/>
</dbReference>
<dbReference type="InterPro" id="IPR019405">
    <property type="entry name" value="Lactonase_7-beta_prop"/>
</dbReference>
<dbReference type="AlphaFoldDB" id="A0A853CY23"/>
<feature type="chain" id="PRO_5032429162" description="Lactonase family protein" evidence="2">
    <location>
        <begin position="28"/>
        <end position="381"/>
    </location>
</feature>
<dbReference type="PANTHER" id="PTHR30344:SF1">
    <property type="entry name" value="6-PHOSPHOGLUCONOLACTONASE"/>
    <property type="match status" value="1"/>
</dbReference>
<protein>
    <recommendedName>
        <fullName evidence="5">Lactonase family protein</fullName>
    </recommendedName>
</protein>
<feature type="signal peptide" evidence="2">
    <location>
        <begin position="1"/>
        <end position="27"/>
    </location>
</feature>
<dbReference type="EMBL" id="JACCFL010000001">
    <property type="protein sequence ID" value="NYJ25442.1"/>
    <property type="molecule type" value="Genomic_DNA"/>
</dbReference>
<proteinExistence type="inferred from homology"/>
<organism evidence="3 4">
    <name type="scientific">Leifsonia shinshuensis</name>
    <dbReference type="NCBI Taxonomy" id="150026"/>
    <lineage>
        <taxon>Bacteria</taxon>
        <taxon>Bacillati</taxon>
        <taxon>Actinomycetota</taxon>
        <taxon>Actinomycetes</taxon>
        <taxon>Micrococcales</taxon>
        <taxon>Microbacteriaceae</taxon>
        <taxon>Leifsonia</taxon>
    </lineage>
</organism>
<dbReference type="InterPro" id="IPR050282">
    <property type="entry name" value="Cycloisomerase_2"/>
</dbReference>
<keyword evidence="2" id="KW-0732">Signal</keyword>
<evidence type="ECO:0000313" key="3">
    <source>
        <dbReference type="EMBL" id="NYJ25442.1"/>
    </source>
</evidence>
<dbReference type="InterPro" id="IPR015943">
    <property type="entry name" value="WD40/YVTN_repeat-like_dom_sf"/>
</dbReference>
<reference evidence="3 4" key="1">
    <citation type="submission" date="2020-07" db="EMBL/GenBank/DDBJ databases">
        <title>Sequencing the genomes of 1000 actinobacteria strains.</title>
        <authorList>
            <person name="Klenk H.-P."/>
        </authorList>
    </citation>
    <scope>NUCLEOTIDE SEQUENCE [LARGE SCALE GENOMIC DNA]</scope>
    <source>
        <strain evidence="3 4">DSM 15165</strain>
    </source>
</reference>
<dbReference type="Proteomes" id="UP000578352">
    <property type="component" value="Unassembled WGS sequence"/>
</dbReference>
<evidence type="ECO:0000256" key="2">
    <source>
        <dbReference type="SAM" id="SignalP"/>
    </source>
</evidence>
<dbReference type="PANTHER" id="PTHR30344">
    <property type="entry name" value="6-PHOSPHOGLUCONOLACTONASE-RELATED"/>
    <property type="match status" value="1"/>
</dbReference>
<dbReference type="Gene3D" id="2.130.10.10">
    <property type="entry name" value="YVTN repeat-like/Quinoprotein amine dehydrogenase"/>
    <property type="match status" value="3"/>
</dbReference>
<comment type="similarity">
    <text evidence="1">Belongs to the cycloisomerase 2 family.</text>
</comment>
<dbReference type="SUPFAM" id="SSF63825">
    <property type="entry name" value="YWTD domain"/>
    <property type="match status" value="1"/>
</dbReference>
<name>A0A853CY23_9MICO</name>
<gene>
    <name evidence="3" type="ORF">HNR13_003729</name>
</gene>
<evidence type="ECO:0000313" key="4">
    <source>
        <dbReference type="Proteomes" id="UP000578352"/>
    </source>
</evidence>
<sequence>MRTPLRLALASAAAVAATALFAAPALAAPSAADAAPDAARTGSAVFVQTDGLAGNAVVAYDRAPDGSLHQAGTYPTGGLGGALTGAVVDHLASQGSLVLDRGLLYAVNAGSDTVTVFAVHGDQLVRREVIGSGGSFPVSVTAHGGLVYVLNARAGGTVQGFVRVGGFLVRIPFSNRPLGLDPTLTPEFTHTPGQVAFTPDGSQVVVTTKGNGSAIDVFGVDRLGGLSQHPVTNVEPGAVPFAVSFDAGGHLVVAEAGANAVATFALAPSGAVTPIAAAATGQAATCWIARDGSAFYASNAGSGSLSGYLDAGAGGLTALGNTATGAGTVDASATSDGRFLYVQTGKDGAVDGFRVDAGGGLTSVGSVLVPGAAGGEGIAAE</sequence>
<evidence type="ECO:0000256" key="1">
    <source>
        <dbReference type="ARBA" id="ARBA00005564"/>
    </source>
</evidence>
<dbReference type="GO" id="GO:0017057">
    <property type="term" value="F:6-phosphogluconolactonase activity"/>
    <property type="evidence" value="ECO:0007669"/>
    <property type="project" value="TreeGrafter"/>
</dbReference>
<accession>A0A853CY23</accession>
<dbReference type="RefSeq" id="WP_179608165.1">
    <property type="nucleotide sequence ID" value="NZ_BAABEH010000001.1"/>
</dbReference>